<feature type="domain" description="HTH gntR-type" evidence="4">
    <location>
        <begin position="37"/>
        <end position="106"/>
    </location>
</feature>
<evidence type="ECO:0000256" key="1">
    <source>
        <dbReference type="ARBA" id="ARBA00023015"/>
    </source>
</evidence>
<dbReference type="InterPro" id="IPR000524">
    <property type="entry name" value="Tscrpt_reg_HTH_GntR"/>
</dbReference>
<evidence type="ECO:0000313" key="5">
    <source>
        <dbReference type="EMBL" id="SHO66281.1"/>
    </source>
</evidence>
<dbReference type="Proteomes" id="UP000186406">
    <property type="component" value="Unassembled WGS sequence"/>
</dbReference>
<dbReference type="Pfam" id="PF07729">
    <property type="entry name" value="FCD"/>
    <property type="match status" value="1"/>
</dbReference>
<keyword evidence="3" id="KW-0804">Transcription</keyword>
<dbReference type="GO" id="GO:0003677">
    <property type="term" value="F:DNA binding"/>
    <property type="evidence" value="ECO:0007669"/>
    <property type="project" value="UniProtKB-KW"/>
</dbReference>
<dbReference type="SUPFAM" id="SSF46785">
    <property type="entry name" value="Winged helix' DNA-binding domain"/>
    <property type="match status" value="2"/>
</dbReference>
<dbReference type="AlphaFoldDB" id="A0A1M7ZN32"/>
<organism evidence="5 6">
    <name type="scientific">Pseudoxanthobacter soli DSM 19599</name>
    <dbReference type="NCBI Taxonomy" id="1123029"/>
    <lineage>
        <taxon>Bacteria</taxon>
        <taxon>Pseudomonadati</taxon>
        <taxon>Pseudomonadota</taxon>
        <taxon>Alphaproteobacteria</taxon>
        <taxon>Hyphomicrobiales</taxon>
        <taxon>Segnochrobactraceae</taxon>
        <taxon>Pseudoxanthobacter</taxon>
    </lineage>
</organism>
<dbReference type="STRING" id="1123029.SAMN02745172_02936"/>
<keyword evidence="6" id="KW-1185">Reference proteome</keyword>
<dbReference type="GO" id="GO:0003700">
    <property type="term" value="F:DNA-binding transcription factor activity"/>
    <property type="evidence" value="ECO:0007669"/>
    <property type="project" value="InterPro"/>
</dbReference>
<accession>A0A1M7ZN32</accession>
<dbReference type="SUPFAM" id="SSF48008">
    <property type="entry name" value="GntR ligand-binding domain-like"/>
    <property type="match status" value="1"/>
</dbReference>
<dbReference type="SMART" id="SM00895">
    <property type="entry name" value="FCD"/>
    <property type="match status" value="1"/>
</dbReference>
<protein>
    <submittedName>
        <fullName evidence="5">DNA-binding transcriptional regulator, GntR family</fullName>
    </submittedName>
</protein>
<reference evidence="5 6" key="1">
    <citation type="submission" date="2016-12" db="EMBL/GenBank/DDBJ databases">
        <authorList>
            <person name="Song W.-J."/>
            <person name="Kurnit D.M."/>
        </authorList>
    </citation>
    <scope>NUCLEOTIDE SEQUENCE [LARGE SCALE GENOMIC DNA]</scope>
    <source>
        <strain evidence="5 6">DSM 19599</strain>
    </source>
</reference>
<evidence type="ECO:0000256" key="3">
    <source>
        <dbReference type="ARBA" id="ARBA00023163"/>
    </source>
</evidence>
<dbReference type="SMART" id="SM00345">
    <property type="entry name" value="HTH_GNTR"/>
    <property type="match status" value="2"/>
</dbReference>
<evidence type="ECO:0000313" key="6">
    <source>
        <dbReference type="Proteomes" id="UP000186406"/>
    </source>
</evidence>
<dbReference type="Gene3D" id="1.20.120.530">
    <property type="entry name" value="GntR ligand-binding domain-like"/>
    <property type="match status" value="1"/>
</dbReference>
<dbReference type="Pfam" id="PF00392">
    <property type="entry name" value="GntR"/>
    <property type="match status" value="1"/>
</dbReference>
<dbReference type="InterPro" id="IPR008920">
    <property type="entry name" value="TF_FadR/GntR_C"/>
</dbReference>
<dbReference type="EMBL" id="FRXO01000005">
    <property type="protein sequence ID" value="SHO66281.1"/>
    <property type="molecule type" value="Genomic_DNA"/>
</dbReference>
<dbReference type="OrthoDB" id="9799812at2"/>
<proteinExistence type="predicted"/>
<dbReference type="PANTHER" id="PTHR43537">
    <property type="entry name" value="TRANSCRIPTIONAL REGULATOR, GNTR FAMILY"/>
    <property type="match status" value="1"/>
</dbReference>
<dbReference type="PROSITE" id="PS50949">
    <property type="entry name" value="HTH_GNTR"/>
    <property type="match status" value="1"/>
</dbReference>
<evidence type="ECO:0000259" key="4">
    <source>
        <dbReference type="PROSITE" id="PS50949"/>
    </source>
</evidence>
<sequence length="359" mass="40154">MPLENDRSRTPGQKARWRGGKRSIVVAWKARAAEPQVAKSDHLYRRTANRILDAIEALEPGDPAPSEAVLTTLCGVSRSPVRAALQHLIQNGVLAVHGNERIVARKPLESDRFDETQVHSPADHVESVFMELVLRQDLLPGQRFTEAELARRADTSTAVVREYLIRLSRFGVIRKRPRGSWTLMAFDAAFANELADMRYILEMTAIDAFASLGADHPVWAEVERMIGRHKELASQIDERFHDFSALDQDFHAMIIGAKRNRFFSDMFDVMTLIFHYHYQWGKVGEKERNKVAVNEHLGILDALAARDIATAKDRLAAHLAVARRTLLHAISPSSRPNGPGNLPIAALPRMAEVGTAAEN</sequence>
<dbReference type="InterPro" id="IPR011711">
    <property type="entry name" value="GntR_C"/>
</dbReference>
<name>A0A1M7ZN32_9HYPH</name>
<keyword evidence="2 5" id="KW-0238">DNA-binding</keyword>
<dbReference type="Gene3D" id="1.10.10.10">
    <property type="entry name" value="Winged helix-like DNA-binding domain superfamily/Winged helix DNA-binding domain"/>
    <property type="match status" value="2"/>
</dbReference>
<keyword evidence="1" id="KW-0805">Transcription regulation</keyword>
<dbReference type="PANTHER" id="PTHR43537:SF51">
    <property type="entry name" value="HTH-TYPE TRANSCRIPTIONAL REGULATOR LGOR-RELATED"/>
    <property type="match status" value="1"/>
</dbReference>
<gene>
    <name evidence="5" type="ORF">SAMN02745172_02936</name>
</gene>
<evidence type="ECO:0000256" key="2">
    <source>
        <dbReference type="ARBA" id="ARBA00023125"/>
    </source>
</evidence>
<dbReference type="InterPro" id="IPR036388">
    <property type="entry name" value="WH-like_DNA-bd_sf"/>
</dbReference>
<dbReference type="InterPro" id="IPR036390">
    <property type="entry name" value="WH_DNA-bd_sf"/>
</dbReference>